<keyword evidence="1" id="KW-1133">Transmembrane helix</keyword>
<evidence type="ECO:0000256" key="1">
    <source>
        <dbReference type="SAM" id="Phobius"/>
    </source>
</evidence>
<proteinExistence type="predicted"/>
<keyword evidence="3" id="KW-1185">Reference proteome</keyword>
<name>A0A852SYV0_9MICO</name>
<keyword evidence="1" id="KW-0472">Membrane</keyword>
<keyword evidence="1" id="KW-0812">Transmembrane</keyword>
<reference evidence="2 3" key="1">
    <citation type="submission" date="2020-07" db="EMBL/GenBank/DDBJ databases">
        <title>Sequencing the genomes of 1000 actinobacteria strains.</title>
        <authorList>
            <person name="Klenk H.-P."/>
        </authorList>
    </citation>
    <scope>NUCLEOTIDE SEQUENCE [LARGE SCALE GENOMIC DNA]</scope>
    <source>
        <strain evidence="2 3">DSM 23871</strain>
    </source>
</reference>
<dbReference type="Proteomes" id="UP000589620">
    <property type="component" value="Unassembled WGS sequence"/>
</dbReference>
<gene>
    <name evidence="2" type="ORF">BJ963_001566</name>
</gene>
<feature type="transmembrane region" description="Helical" evidence="1">
    <location>
        <begin position="16"/>
        <end position="35"/>
    </location>
</feature>
<organism evidence="2 3">
    <name type="scientific">Leifsonia soli</name>
    <dbReference type="NCBI Taxonomy" id="582665"/>
    <lineage>
        <taxon>Bacteria</taxon>
        <taxon>Bacillati</taxon>
        <taxon>Actinomycetota</taxon>
        <taxon>Actinomycetes</taxon>
        <taxon>Micrococcales</taxon>
        <taxon>Microbacteriaceae</taxon>
        <taxon>Leifsonia</taxon>
    </lineage>
</organism>
<comment type="caution">
    <text evidence="2">The sequence shown here is derived from an EMBL/GenBank/DDBJ whole genome shotgun (WGS) entry which is preliminary data.</text>
</comment>
<evidence type="ECO:0000313" key="2">
    <source>
        <dbReference type="EMBL" id="NYD74047.1"/>
    </source>
</evidence>
<accession>A0A852SYV0</accession>
<dbReference type="AlphaFoldDB" id="A0A852SYV0"/>
<evidence type="ECO:0000313" key="3">
    <source>
        <dbReference type="Proteomes" id="UP000589620"/>
    </source>
</evidence>
<feature type="transmembrane region" description="Helical" evidence="1">
    <location>
        <begin position="60"/>
        <end position="84"/>
    </location>
</feature>
<dbReference type="RefSeq" id="WP_231947084.1">
    <property type="nucleotide sequence ID" value="NZ_BAAAPX010000001.1"/>
</dbReference>
<sequence>MRIEQLMRTESEVVPLVLFLALAALFALLGLFLVLRPGRSAEFFADEDAHRRFRARDVRALGAVFLVGGGALVALGAVRLAGILTAG</sequence>
<protein>
    <submittedName>
        <fullName evidence="2">Uncharacterized protein</fullName>
    </submittedName>
</protein>
<dbReference type="EMBL" id="JACCBJ010000001">
    <property type="protein sequence ID" value="NYD74047.1"/>
    <property type="molecule type" value="Genomic_DNA"/>
</dbReference>